<feature type="compositionally biased region" description="Polar residues" evidence="2">
    <location>
        <begin position="755"/>
        <end position="765"/>
    </location>
</feature>
<dbReference type="EMBL" id="JANBTX010000149">
    <property type="protein sequence ID" value="KAJ2685503.1"/>
    <property type="molecule type" value="Genomic_DNA"/>
</dbReference>
<feature type="region of interest" description="Disordered" evidence="2">
    <location>
        <begin position="1201"/>
        <end position="1229"/>
    </location>
</feature>
<name>A0A9W8GJI8_9FUNG</name>
<dbReference type="PANTHER" id="PTHR48125">
    <property type="entry name" value="LP07818P1"/>
    <property type="match status" value="1"/>
</dbReference>
<organism evidence="3 4">
    <name type="scientific">Coemansia spiralis</name>
    <dbReference type="NCBI Taxonomy" id="417178"/>
    <lineage>
        <taxon>Eukaryota</taxon>
        <taxon>Fungi</taxon>
        <taxon>Fungi incertae sedis</taxon>
        <taxon>Zoopagomycota</taxon>
        <taxon>Kickxellomycotina</taxon>
        <taxon>Kickxellomycetes</taxon>
        <taxon>Kickxellales</taxon>
        <taxon>Kickxellaceae</taxon>
        <taxon>Coemansia</taxon>
    </lineage>
</organism>
<dbReference type="PANTHER" id="PTHR48125:SF12">
    <property type="entry name" value="AT HOOK TRANSCRIPTION FACTOR FAMILY-RELATED"/>
    <property type="match status" value="1"/>
</dbReference>
<feature type="compositionally biased region" description="Low complexity" evidence="2">
    <location>
        <begin position="809"/>
        <end position="825"/>
    </location>
</feature>
<feature type="compositionally biased region" description="Pro residues" evidence="2">
    <location>
        <begin position="884"/>
        <end position="898"/>
    </location>
</feature>
<feature type="region of interest" description="Disordered" evidence="2">
    <location>
        <begin position="719"/>
        <end position="947"/>
    </location>
</feature>
<sequence>MTDLDLDSKAILNGLVYLDQHKQLPSSGATAGLSGHGAPVAAAVSEPARQRVSPAAAGAGAAAPSIAAAVATYQVQATSGGMSPKTAARHFSSAGPHAIASLKVETSAVLKELARFRACDDQTMSCFYCREWAQWVYRKQISPQAAAAAAASGSGAAGGASAGSAGRKKKNKAVGAPSVASGAGAAAQQTQAAAAAEDAVASAAERKRAVRQRYTTVAELCESLRGLVADERRALAADDGEGEGAGGSSSSRPASPGPQAAAAAAGDERADALGSSTLINDITERVTLWYEGHQFPLADVYEDLTFDFPADAFPYDDHQDPLDPALLLPALQVTKAFVGLPAADFALLGNITSELIATHTYPTCQHTKADHPTPAELETQRLIFNAQLNKWRGDYRRSFEREMEPVWQITHLLLKSAQRIDAMRVRLFARGCRANRQQFLQTIRTRTMPFAEYWPAAAAALQAPEPAAIDALVADHLDNLLEVSATWSRTFLESYYGVAREFARELETILGECITMCDRRAQGLKYPPPLTLQPQLDAARSAISCLLPRLDARITRIQRVVSERNAEIRTGTEEVRRLWEETSGATAQAKLARAGNKDLRKRIKRIEYQQQTGVIAWAMRELELLLTAPDVAAVIADCLELLMTEAEILERAVAQVFVRKLEPNADDLREQRQDIIDDFTEGLLTGREELAGVIGKLMLKEAWRILEANISLQRQKALLDGSGSGGGGGGGGSSSKAKKKQQQQQQQQLQLQQDPSVTQPQTPASAVQPGGDDQHSVADEDDHDDDGDSAAAKKRKKNKKKKNKKAKGKSTTAAATATAAAAAAKSQPPSAPGHPNPSADSVSAAEDEEEDDDDDAASAYAGASDAQRDPQNPFDSLAWISPSEPGPQQQPKPQPQPQPAARSEGGEPAKRAAPAPQPALQVQTQAPQRGAALAGDDGAKARSRRGTNAARYVPGVGFVNDDGVSATSPQLAASTAAGGALRGVVAGSVARAPASGRMSPLSTVRMASPAPRSQSPLVVGERRALDIDGLVRLRATLSAEPAESIQQTLLGLSHDSLVCLAGAAIVESQAAAESAVVWKKAVDRVVSTYDLISEQVESVKALCETQFAEAQRMEALLAQSAQEARKWQEQCVRLSAELEALKSKPSPGASSLWSMAEGLEPNSPWTNVFYGQQPAFPGGASFGHFAQAGYNSSFAAAQAQAQAMAQQQQRDPLVFGDQPAGGPLSGGSDASSAASLLTALNARSQAF</sequence>
<feature type="region of interest" description="Disordered" evidence="2">
    <location>
        <begin position="992"/>
        <end position="1017"/>
    </location>
</feature>
<feature type="compositionally biased region" description="Low complexity" evidence="2">
    <location>
        <begin position="248"/>
        <end position="265"/>
    </location>
</feature>
<feature type="coiled-coil region" evidence="1">
    <location>
        <begin position="1110"/>
        <end position="1144"/>
    </location>
</feature>
<feature type="compositionally biased region" description="Gly residues" evidence="2">
    <location>
        <begin position="722"/>
        <end position="733"/>
    </location>
</feature>
<feature type="compositionally biased region" description="Acidic residues" evidence="2">
    <location>
        <begin position="845"/>
        <end position="856"/>
    </location>
</feature>
<evidence type="ECO:0000256" key="2">
    <source>
        <dbReference type="SAM" id="MobiDB-lite"/>
    </source>
</evidence>
<keyword evidence="4" id="KW-1185">Reference proteome</keyword>
<comment type="caution">
    <text evidence="3">The sequence shown here is derived from an EMBL/GenBank/DDBJ whole genome shotgun (WGS) entry which is preliminary data.</text>
</comment>
<feature type="compositionally biased region" description="Low complexity" evidence="2">
    <location>
        <begin position="742"/>
        <end position="754"/>
    </location>
</feature>
<reference evidence="3" key="1">
    <citation type="submission" date="2022-07" db="EMBL/GenBank/DDBJ databases">
        <title>Phylogenomic reconstructions and comparative analyses of Kickxellomycotina fungi.</title>
        <authorList>
            <person name="Reynolds N.K."/>
            <person name="Stajich J.E."/>
            <person name="Barry K."/>
            <person name="Grigoriev I.V."/>
            <person name="Crous P."/>
            <person name="Smith M.E."/>
        </authorList>
    </citation>
    <scope>NUCLEOTIDE SEQUENCE</scope>
    <source>
        <strain evidence="3">CBS 109367</strain>
    </source>
</reference>
<feature type="compositionally biased region" description="Acidic residues" evidence="2">
    <location>
        <begin position="779"/>
        <end position="788"/>
    </location>
</feature>
<evidence type="ECO:0000313" key="4">
    <source>
        <dbReference type="Proteomes" id="UP001151516"/>
    </source>
</evidence>
<feature type="region of interest" description="Disordered" evidence="2">
    <location>
        <begin position="237"/>
        <end position="267"/>
    </location>
</feature>
<feature type="compositionally biased region" description="Low complexity" evidence="2">
    <location>
        <begin position="911"/>
        <end position="936"/>
    </location>
</feature>
<evidence type="ECO:0000313" key="3">
    <source>
        <dbReference type="EMBL" id="KAJ2685503.1"/>
    </source>
</evidence>
<dbReference type="OrthoDB" id="2148641at2759"/>
<keyword evidence="1" id="KW-0175">Coiled coil</keyword>
<proteinExistence type="predicted"/>
<accession>A0A9W8GJI8</accession>
<gene>
    <name evidence="3" type="ORF">IWW39_004225</name>
</gene>
<dbReference type="AlphaFoldDB" id="A0A9W8GJI8"/>
<feature type="compositionally biased region" description="Basic residues" evidence="2">
    <location>
        <begin position="792"/>
        <end position="808"/>
    </location>
</feature>
<protein>
    <submittedName>
        <fullName evidence="3">Uncharacterized protein</fullName>
    </submittedName>
</protein>
<dbReference type="Proteomes" id="UP001151516">
    <property type="component" value="Unassembled WGS sequence"/>
</dbReference>
<feature type="compositionally biased region" description="Low complexity" evidence="2">
    <location>
        <begin position="1220"/>
        <end position="1229"/>
    </location>
</feature>
<evidence type="ECO:0000256" key="1">
    <source>
        <dbReference type="SAM" id="Coils"/>
    </source>
</evidence>